<dbReference type="EMBL" id="GBRH01212693">
    <property type="protein sequence ID" value="JAD85202.1"/>
    <property type="molecule type" value="Transcribed_RNA"/>
</dbReference>
<proteinExistence type="predicted"/>
<evidence type="ECO:0000256" key="1">
    <source>
        <dbReference type="SAM" id="MobiDB-lite"/>
    </source>
</evidence>
<dbReference type="AlphaFoldDB" id="A0A0A9DN57"/>
<reference evidence="2" key="1">
    <citation type="submission" date="2014-09" db="EMBL/GenBank/DDBJ databases">
        <authorList>
            <person name="Magalhaes I.L.F."/>
            <person name="Oliveira U."/>
            <person name="Santos F.R."/>
            <person name="Vidigal T.H.D.A."/>
            <person name="Brescovit A.D."/>
            <person name="Santos A.J."/>
        </authorList>
    </citation>
    <scope>NUCLEOTIDE SEQUENCE</scope>
    <source>
        <tissue evidence="2">Shoot tissue taken approximately 20 cm above the soil surface</tissue>
    </source>
</reference>
<accession>A0A0A9DN57</accession>
<name>A0A0A9DN57_ARUDO</name>
<reference evidence="2" key="2">
    <citation type="journal article" date="2015" name="Data Brief">
        <title>Shoot transcriptome of the giant reed, Arundo donax.</title>
        <authorList>
            <person name="Barrero R.A."/>
            <person name="Guerrero F.D."/>
            <person name="Moolhuijzen P."/>
            <person name="Goolsby J.A."/>
            <person name="Tidwell J."/>
            <person name="Bellgard S.E."/>
            <person name="Bellgard M.I."/>
        </authorList>
    </citation>
    <scope>NUCLEOTIDE SEQUENCE</scope>
    <source>
        <tissue evidence="2">Shoot tissue taken approximately 20 cm above the soil surface</tissue>
    </source>
</reference>
<protein>
    <submittedName>
        <fullName evidence="2">Uncharacterized protein</fullName>
    </submittedName>
</protein>
<evidence type="ECO:0000313" key="2">
    <source>
        <dbReference type="EMBL" id="JAD85202.1"/>
    </source>
</evidence>
<feature type="region of interest" description="Disordered" evidence="1">
    <location>
        <begin position="82"/>
        <end position="123"/>
    </location>
</feature>
<organism evidence="2">
    <name type="scientific">Arundo donax</name>
    <name type="common">Giant reed</name>
    <name type="synonym">Donax arundinaceus</name>
    <dbReference type="NCBI Taxonomy" id="35708"/>
    <lineage>
        <taxon>Eukaryota</taxon>
        <taxon>Viridiplantae</taxon>
        <taxon>Streptophyta</taxon>
        <taxon>Embryophyta</taxon>
        <taxon>Tracheophyta</taxon>
        <taxon>Spermatophyta</taxon>
        <taxon>Magnoliopsida</taxon>
        <taxon>Liliopsida</taxon>
        <taxon>Poales</taxon>
        <taxon>Poaceae</taxon>
        <taxon>PACMAD clade</taxon>
        <taxon>Arundinoideae</taxon>
        <taxon>Arundineae</taxon>
        <taxon>Arundo</taxon>
    </lineage>
</organism>
<sequence length="123" mass="12912">MMSRALSPPDTGTFNFSSPFPLSFQPPSKYSYNAESAVNTAFSFSSPVSTGPSGIANFLGASAEVAIAGEELPLLAAPKLKGNEEPSLFSPNKGPALEPSLEAEPNENDELENPVPVRPVKAF</sequence>